<organism evidence="1 2">
    <name type="scientific">Phytophthora fragariae</name>
    <dbReference type="NCBI Taxonomy" id="53985"/>
    <lineage>
        <taxon>Eukaryota</taxon>
        <taxon>Sar</taxon>
        <taxon>Stramenopiles</taxon>
        <taxon>Oomycota</taxon>
        <taxon>Peronosporomycetes</taxon>
        <taxon>Peronosporales</taxon>
        <taxon>Peronosporaceae</taxon>
        <taxon>Phytophthora</taxon>
    </lineage>
</organism>
<name>A0A6A3WQ06_9STRA</name>
<reference evidence="1 2" key="1">
    <citation type="submission" date="2018-08" db="EMBL/GenBank/DDBJ databases">
        <title>Genomic investigation of the strawberry pathogen Phytophthora fragariae indicates pathogenicity is determined by transcriptional variation in three key races.</title>
        <authorList>
            <person name="Adams T.M."/>
            <person name="Armitage A.D."/>
            <person name="Sobczyk M.K."/>
            <person name="Bates H.J."/>
            <person name="Dunwell J.M."/>
            <person name="Nellist C.F."/>
            <person name="Harrison R.J."/>
        </authorList>
    </citation>
    <scope>NUCLEOTIDE SEQUENCE [LARGE SCALE GENOMIC DNA]</scope>
    <source>
        <strain evidence="1 2">NOV-27</strain>
    </source>
</reference>
<evidence type="ECO:0000313" key="2">
    <source>
        <dbReference type="Proteomes" id="UP000433483"/>
    </source>
</evidence>
<keyword evidence="2" id="KW-1185">Reference proteome</keyword>
<gene>
    <name evidence="1" type="ORF">PF005_g20933</name>
</gene>
<protein>
    <submittedName>
        <fullName evidence="1">Uncharacterized protein</fullName>
    </submittedName>
</protein>
<proteinExistence type="predicted"/>
<dbReference type="AlphaFoldDB" id="A0A6A3WQ06"/>
<dbReference type="EMBL" id="QXGB01001740">
    <property type="protein sequence ID" value="KAE9186208.1"/>
    <property type="molecule type" value="Genomic_DNA"/>
</dbReference>
<sequence>MPDALLSGIAKLLDEKGIGTGAMRKEELESTIRNLLNAAGLYQRSSVQQSFEFADVDALGVWHLWWFGNPAMGYPPFKGLQPSDFSTTIKRKRYSEWTVLVKHLSDAVKAATNRDLHPPQNQHEADELFNIAMKNVPMKSSAEEKKSRRTDRAATTLRRIREALYEANSDARTMPFRRRKRRATNKLND</sequence>
<evidence type="ECO:0000313" key="1">
    <source>
        <dbReference type="EMBL" id="KAE9186208.1"/>
    </source>
</evidence>
<dbReference type="OrthoDB" id="128297at2759"/>
<accession>A0A6A3WQ06</accession>
<comment type="caution">
    <text evidence="1">The sequence shown here is derived from an EMBL/GenBank/DDBJ whole genome shotgun (WGS) entry which is preliminary data.</text>
</comment>
<dbReference type="Proteomes" id="UP000433483">
    <property type="component" value="Unassembled WGS sequence"/>
</dbReference>